<comment type="caution">
    <text evidence="1">The sequence shown here is derived from an EMBL/GenBank/DDBJ whole genome shotgun (WGS) entry which is preliminary data.</text>
</comment>
<dbReference type="Proteomes" id="UP000698924">
    <property type="component" value="Unassembled WGS sequence"/>
</dbReference>
<dbReference type="AlphaFoldDB" id="A0AA41DAJ1"/>
<protein>
    <submittedName>
        <fullName evidence="1">Uncharacterized protein</fullName>
    </submittedName>
</protein>
<organism evidence="1 2">
    <name type="scientific">Caecibacteroides pullorum</name>
    <dbReference type="NCBI Taxonomy" id="2725562"/>
    <lineage>
        <taxon>Bacteria</taxon>
        <taxon>Pseudomonadati</taxon>
        <taxon>Bacteroidota</taxon>
        <taxon>Bacteroidia</taxon>
        <taxon>Bacteroidales</taxon>
        <taxon>Bacteroidaceae</taxon>
        <taxon>Caecibacteroides</taxon>
    </lineage>
</organism>
<dbReference type="RefSeq" id="WP_204971290.1">
    <property type="nucleotide sequence ID" value="NZ_JAAZTS010000004.1"/>
</dbReference>
<proteinExistence type="predicted"/>
<name>A0AA41DAJ1_9BACT</name>
<reference evidence="1 2" key="1">
    <citation type="journal article" date="2021" name="Sci. Rep.">
        <title>The distribution of antibiotic resistance genes in chicken gut microbiota commensals.</title>
        <authorList>
            <person name="Juricova H."/>
            <person name="Matiasovicova J."/>
            <person name="Kubasova T."/>
            <person name="Cejkova D."/>
            <person name="Rychlik I."/>
        </authorList>
    </citation>
    <scope>NUCLEOTIDE SEQUENCE [LARGE SCALE GENOMIC DNA]</scope>
    <source>
        <strain evidence="1 2">An421</strain>
    </source>
</reference>
<accession>A0AA41DAJ1</accession>
<evidence type="ECO:0000313" key="2">
    <source>
        <dbReference type="Proteomes" id="UP000698924"/>
    </source>
</evidence>
<dbReference type="EMBL" id="JACJMO010000004">
    <property type="protein sequence ID" value="MBM6856905.1"/>
    <property type="molecule type" value="Genomic_DNA"/>
</dbReference>
<sequence>MSEIICGKTMDGVRFVVWINASSYVNKTNTLLCEVESSAFVQVKRCFLFIITGSRELNVQIVRKMAGRLSVGA</sequence>
<keyword evidence="2" id="KW-1185">Reference proteome</keyword>
<gene>
    <name evidence="1" type="ORF">H6D15_04695</name>
</gene>
<evidence type="ECO:0000313" key="1">
    <source>
        <dbReference type="EMBL" id="MBM6856905.1"/>
    </source>
</evidence>